<reference evidence="1 2" key="1">
    <citation type="submission" date="2018-10" db="EMBL/GenBank/DDBJ databases">
        <authorList>
            <person name="Ekblom R."/>
            <person name="Jareborg N."/>
        </authorList>
    </citation>
    <scope>NUCLEOTIDE SEQUENCE [LARGE SCALE GENOMIC DNA]</scope>
    <source>
        <tissue evidence="1">Muscle</tissue>
    </source>
</reference>
<gene>
    <name evidence="1" type="ORF">BN2614_LOCUS1</name>
</gene>
<proteinExistence type="predicted"/>
<accession>A0A9X9Q279</accession>
<name>A0A9X9Q279_GULGU</name>
<dbReference type="PANTHER" id="PTHR22776:SF4">
    <property type="entry name" value="PROTEOLIPID PROTEIN 2"/>
    <property type="match status" value="1"/>
</dbReference>
<evidence type="ECO:0008006" key="3">
    <source>
        <dbReference type="Google" id="ProtNLM"/>
    </source>
</evidence>
<protein>
    <recommendedName>
        <fullName evidence="3">MARVEL domain-containing protein</fullName>
    </recommendedName>
</protein>
<dbReference type="EMBL" id="CYRY02022768">
    <property type="protein sequence ID" value="VCW97697.1"/>
    <property type="molecule type" value="Genomic_DNA"/>
</dbReference>
<dbReference type="AlphaFoldDB" id="A0A9X9Q279"/>
<sequence length="132" mass="14790">MVHSQHLSAPRSYPSVIPSSCTNFSYTGKEVLQFAKITSWLVILTCSSTSTPGPSSLPVAEMILAAIFFAINMCDLQIKIETINWPWSDFFQTLTVTILYLITSTVVLTERGNQLPNRHRGTGPNRYLPLWL</sequence>
<dbReference type="InterPro" id="IPR050578">
    <property type="entry name" value="MARVEL-CKLF_proteins"/>
</dbReference>
<evidence type="ECO:0000313" key="2">
    <source>
        <dbReference type="Proteomes" id="UP000269945"/>
    </source>
</evidence>
<keyword evidence="2" id="KW-1185">Reference proteome</keyword>
<dbReference type="GO" id="GO:0016020">
    <property type="term" value="C:membrane"/>
    <property type="evidence" value="ECO:0007669"/>
    <property type="project" value="TreeGrafter"/>
</dbReference>
<dbReference type="PANTHER" id="PTHR22776">
    <property type="entry name" value="MARVEL-CONTAINING POTENTIAL LIPID RAFT-ASSOCIATED PROTEIN"/>
    <property type="match status" value="1"/>
</dbReference>
<dbReference type="Proteomes" id="UP000269945">
    <property type="component" value="Unassembled WGS sequence"/>
</dbReference>
<comment type="caution">
    <text evidence="1">The sequence shown here is derived from an EMBL/GenBank/DDBJ whole genome shotgun (WGS) entry which is preliminary data.</text>
</comment>
<evidence type="ECO:0000313" key="1">
    <source>
        <dbReference type="EMBL" id="VCW97697.1"/>
    </source>
</evidence>
<organism evidence="1 2">
    <name type="scientific">Gulo gulo</name>
    <name type="common">Wolverine</name>
    <name type="synonym">Gluton</name>
    <dbReference type="NCBI Taxonomy" id="48420"/>
    <lineage>
        <taxon>Eukaryota</taxon>
        <taxon>Metazoa</taxon>
        <taxon>Chordata</taxon>
        <taxon>Craniata</taxon>
        <taxon>Vertebrata</taxon>
        <taxon>Euteleostomi</taxon>
        <taxon>Mammalia</taxon>
        <taxon>Eutheria</taxon>
        <taxon>Laurasiatheria</taxon>
        <taxon>Carnivora</taxon>
        <taxon>Caniformia</taxon>
        <taxon>Musteloidea</taxon>
        <taxon>Mustelidae</taxon>
        <taxon>Guloninae</taxon>
        <taxon>Gulo</taxon>
    </lineage>
</organism>